<evidence type="ECO:0000256" key="1">
    <source>
        <dbReference type="SAM" id="Phobius"/>
    </source>
</evidence>
<feature type="transmembrane region" description="Helical" evidence="1">
    <location>
        <begin position="132"/>
        <end position="152"/>
    </location>
</feature>
<reference evidence="2" key="1">
    <citation type="submission" date="2022-07" db="EMBL/GenBank/DDBJ databases">
        <authorList>
            <person name="Macas J."/>
            <person name="Novak P."/>
            <person name="Neumann P."/>
        </authorList>
    </citation>
    <scope>NUCLEOTIDE SEQUENCE</scope>
</reference>
<evidence type="ECO:0000313" key="3">
    <source>
        <dbReference type="Proteomes" id="UP001152484"/>
    </source>
</evidence>
<dbReference type="Proteomes" id="UP001152484">
    <property type="component" value="Unassembled WGS sequence"/>
</dbReference>
<feature type="transmembrane region" description="Helical" evidence="1">
    <location>
        <begin position="12"/>
        <end position="32"/>
    </location>
</feature>
<feature type="transmembrane region" description="Helical" evidence="1">
    <location>
        <begin position="86"/>
        <end position="112"/>
    </location>
</feature>
<name>A0A9P0YJZ4_CUSEU</name>
<gene>
    <name evidence="2" type="ORF">CEURO_LOCUS1794</name>
</gene>
<sequence length="168" mass="18671">MTTTNWGCKIHFIVWVLVFAVLVDAVAFGLVFSAKGKVGKHDRDSVWELGVKAAFCLGTSSLMSLGAAFFLWCYKIKEETKTTIQRVSWFTLLYLVAILGVCIGGETCLAKVVKWGNGISDDDLRAKTNLTIVMFCCGLEAFFTVVYSLYIYDIRGAVFHHDYTGDPL</sequence>
<proteinExistence type="predicted"/>
<organism evidence="2 3">
    <name type="scientific">Cuscuta europaea</name>
    <name type="common">European dodder</name>
    <dbReference type="NCBI Taxonomy" id="41803"/>
    <lineage>
        <taxon>Eukaryota</taxon>
        <taxon>Viridiplantae</taxon>
        <taxon>Streptophyta</taxon>
        <taxon>Embryophyta</taxon>
        <taxon>Tracheophyta</taxon>
        <taxon>Spermatophyta</taxon>
        <taxon>Magnoliopsida</taxon>
        <taxon>eudicotyledons</taxon>
        <taxon>Gunneridae</taxon>
        <taxon>Pentapetalae</taxon>
        <taxon>asterids</taxon>
        <taxon>lamiids</taxon>
        <taxon>Solanales</taxon>
        <taxon>Convolvulaceae</taxon>
        <taxon>Cuscuteae</taxon>
        <taxon>Cuscuta</taxon>
        <taxon>Cuscuta subgen. Cuscuta</taxon>
    </lineage>
</organism>
<feature type="transmembrane region" description="Helical" evidence="1">
    <location>
        <begin position="52"/>
        <end position="74"/>
    </location>
</feature>
<evidence type="ECO:0000313" key="2">
    <source>
        <dbReference type="EMBL" id="CAH9061753.1"/>
    </source>
</evidence>
<dbReference type="EMBL" id="CAMAPE010000004">
    <property type="protein sequence ID" value="CAH9061753.1"/>
    <property type="molecule type" value="Genomic_DNA"/>
</dbReference>
<keyword evidence="1" id="KW-1133">Transmembrane helix</keyword>
<keyword evidence="3" id="KW-1185">Reference proteome</keyword>
<keyword evidence="1" id="KW-0472">Membrane</keyword>
<comment type="caution">
    <text evidence="2">The sequence shown here is derived from an EMBL/GenBank/DDBJ whole genome shotgun (WGS) entry which is preliminary data.</text>
</comment>
<keyword evidence="1" id="KW-0812">Transmembrane</keyword>
<accession>A0A9P0YJZ4</accession>
<protein>
    <submittedName>
        <fullName evidence="2">Uncharacterized protein</fullName>
    </submittedName>
</protein>
<dbReference type="AlphaFoldDB" id="A0A9P0YJZ4"/>